<reference evidence="10 11" key="1">
    <citation type="journal article" date="2013" name="Genome Announc.">
        <title>Complete Genome Sequence of the Thermophilic and Facultatively Chemolithoautotrophic Sulfate Reducer Archaeoglobus sulfaticallidus Strain PM70-1T.</title>
        <authorList>
            <person name="Stokke R."/>
            <person name="Hocking W.P."/>
            <person name="Steinsbu B.O."/>
            <person name="Steen I.H."/>
        </authorList>
    </citation>
    <scope>NUCLEOTIDE SEQUENCE [LARGE SCALE GENOMIC DNA]</scope>
    <source>
        <strain evidence="10">PM70-1</strain>
    </source>
</reference>
<evidence type="ECO:0000256" key="8">
    <source>
        <dbReference type="ARBA" id="ARBA00029295"/>
    </source>
</evidence>
<organism evidence="10 11">
    <name type="scientific">Archaeoglobus sulfaticallidus PM70-1</name>
    <dbReference type="NCBI Taxonomy" id="387631"/>
    <lineage>
        <taxon>Archaea</taxon>
        <taxon>Methanobacteriati</taxon>
        <taxon>Methanobacteriota</taxon>
        <taxon>Archaeoglobi</taxon>
        <taxon>Archaeoglobales</taxon>
        <taxon>Archaeoglobaceae</taxon>
        <taxon>Archaeoglobus</taxon>
    </lineage>
</organism>
<evidence type="ECO:0000313" key="10">
    <source>
        <dbReference type="EMBL" id="AGK61604.1"/>
    </source>
</evidence>
<dbReference type="OrthoDB" id="33618at2157"/>
<dbReference type="STRING" id="387631.Asulf_01629"/>
<accession>N0BDB0</accession>
<dbReference type="RefSeq" id="WP_015591202.1">
    <property type="nucleotide sequence ID" value="NC_021169.1"/>
</dbReference>
<keyword evidence="11" id="KW-1185">Reference proteome</keyword>
<dbReference type="GeneID" id="15393264"/>
<dbReference type="Pfam" id="PF01135">
    <property type="entry name" value="PCMT"/>
    <property type="match status" value="1"/>
</dbReference>
<dbReference type="GO" id="GO:0005737">
    <property type="term" value="C:cytoplasm"/>
    <property type="evidence" value="ECO:0007669"/>
    <property type="project" value="UniProtKB-SubCell"/>
</dbReference>
<dbReference type="eggNOG" id="arCOG00976">
    <property type="taxonomic scope" value="Archaea"/>
</dbReference>
<gene>
    <name evidence="9" type="primary">pcm</name>
    <name evidence="10" type="ORF">Asulf_01629</name>
</gene>
<dbReference type="Gene3D" id="3.40.50.150">
    <property type="entry name" value="Vaccinia Virus protein VP39"/>
    <property type="match status" value="1"/>
</dbReference>
<dbReference type="FunFam" id="3.40.50.150:FF:000010">
    <property type="entry name" value="Protein-L-isoaspartate O-methyltransferase"/>
    <property type="match status" value="1"/>
</dbReference>
<keyword evidence="3 9" id="KW-0963">Cytoplasm</keyword>
<sequence length="213" mass="23778">MEDTEFEKRKKMADRLKEELNLSDRVYNAMLKVPRHLFVPYNYRDSAYLDTPLPIGKGQTISAPHMVAIMCELLDLREGHKVLEIGTGRGYHSAIVAEIVGKSGKVITIERVPELAEHAKQTLSSLGYDNVVVIVGDGSKGYEAEAPYDRIYATASAPKIPEPLIDQLKKGGKLVIPVGNYMQELIVVEKNDEIKTKVWGAVRFVPLFGEYGF</sequence>
<dbReference type="EC" id="2.1.1.77" evidence="9"/>
<dbReference type="InterPro" id="IPR000682">
    <property type="entry name" value="PCMT"/>
</dbReference>
<evidence type="ECO:0000256" key="1">
    <source>
        <dbReference type="ARBA" id="ARBA00004496"/>
    </source>
</evidence>
<dbReference type="GO" id="GO:0032259">
    <property type="term" value="P:methylation"/>
    <property type="evidence" value="ECO:0007669"/>
    <property type="project" value="UniProtKB-KW"/>
</dbReference>
<dbReference type="PROSITE" id="PS01279">
    <property type="entry name" value="PCMT"/>
    <property type="match status" value="1"/>
</dbReference>
<protein>
    <recommendedName>
        <fullName evidence="9">Protein-L-isoaspartate O-methyltransferase</fullName>
        <ecNumber evidence="9">2.1.1.77</ecNumber>
    </recommendedName>
    <alternativeName>
        <fullName evidence="9">L-isoaspartyl protein carboxyl methyltransferase</fullName>
    </alternativeName>
    <alternativeName>
        <fullName evidence="9">Protein L-isoaspartyl methyltransferase</fullName>
    </alternativeName>
    <alternativeName>
        <fullName evidence="9">Protein-beta-aspartate methyltransferase</fullName>
        <shortName evidence="9">PIMT</shortName>
    </alternativeName>
</protein>
<evidence type="ECO:0000256" key="9">
    <source>
        <dbReference type="HAMAP-Rule" id="MF_00090"/>
    </source>
</evidence>
<comment type="catalytic activity">
    <reaction evidence="8 9">
        <text>[protein]-L-isoaspartate + S-adenosyl-L-methionine = [protein]-L-isoaspartate alpha-methyl ester + S-adenosyl-L-homocysteine</text>
        <dbReference type="Rhea" id="RHEA:12705"/>
        <dbReference type="Rhea" id="RHEA-COMP:12143"/>
        <dbReference type="Rhea" id="RHEA-COMP:12144"/>
        <dbReference type="ChEBI" id="CHEBI:57856"/>
        <dbReference type="ChEBI" id="CHEBI:59789"/>
        <dbReference type="ChEBI" id="CHEBI:90596"/>
        <dbReference type="ChEBI" id="CHEBI:90598"/>
        <dbReference type="EC" id="2.1.1.77"/>
    </reaction>
</comment>
<keyword evidence="6 9" id="KW-0949">S-adenosyl-L-methionine</keyword>
<dbReference type="PANTHER" id="PTHR11579:SF0">
    <property type="entry name" value="PROTEIN-L-ISOASPARTATE(D-ASPARTATE) O-METHYLTRANSFERASE"/>
    <property type="match status" value="1"/>
</dbReference>
<dbReference type="Proteomes" id="UP000013307">
    <property type="component" value="Chromosome"/>
</dbReference>
<dbReference type="AlphaFoldDB" id="N0BDB0"/>
<comment type="function">
    <text evidence="7 9">Catalyzes the methyl esterification of L-isoaspartyl residues in peptides and proteins that result from spontaneous decomposition of normal L-aspartyl and L-asparaginyl residues. It plays a role in the repair and/or degradation of damaged proteins.</text>
</comment>
<dbReference type="HOGENOM" id="CLU_055432_2_0_2"/>
<dbReference type="PANTHER" id="PTHR11579">
    <property type="entry name" value="PROTEIN-L-ISOASPARTATE O-METHYLTRANSFERASE"/>
    <property type="match status" value="1"/>
</dbReference>
<dbReference type="GO" id="GO:0004719">
    <property type="term" value="F:protein-L-isoaspartate (D-aspartate) O-methyltransferase activity"/>
    <property type="evidence" value="ECO:0007669"/>
    <property type="project" value="UniProtKB-UniRule"/>
</dbReference>
<evidence type="ECO:0000313" key="11">
    <source>
        <dbReference type="Proteomes" id="UP000013307"/>
    </source>
</evidence>
<evidence type="ECO:0000256" key="2">
    <source>
        <dbReference type="ARBA" id="ARBA00005369"/>
    </source>
</evidence>
<proteinExistence type="inferred from homology"/>
<evidence type="ECO:0000256" key="6">
    <source>
        <dbReference type="ARBA" id="ARBA00022691"/>
    </source>
</evidence>
<evidence type="ECO:0000256" key="7">
    <source>
        <dbReference type="ARBA" id="ARBA00025330"/>
    </source>
</evidence>
<dbReference type="CDD" id="cd02440">
    <property type="entry name" value="AdoMet_MTases"/>
    <property type="match status" value="1"/>
</dbReference>
<evidence type="ECO:0000256" key="3">
    <source>
        <dbReference type="ARBA" id="ARBA00022490"/>
    </source>
</evidence>
<evidence type="ECO:0000256" key="5">
    <source>
        <dbReference type="ARBA" id="ARBA00022679"/>
    </source>
</evidence>
<keyword evidence="5 9" id="KW-0808">Transferase</keyword>
<evidence type="ECO:0000256" key="4">
    <source>
        <dbReference type="ARBA" id="ARBA00022603"/>
    </source>
</evidence>
<dbReference type="NCBIfam" id="NF010549">
    <property type="entry name" value="PRK13942.1"/>
    <property type="match status" value="1"/>
</dbReference>
<dbReference type="EMBL" id="CP005290">
    <property type="protein sequence ID" value="AGK61604.1"/>
    <property type="molecule type" value="Genomic_DNA"/>
</dbReference>
<dbReference type="InterPro" id="IPR029063">
    <property type="entry name" value="SAM-dependent_MTases_sf"/>
</dbReference>
<comment type="subcellular location">
    <subcellularLocation>
        <location evidence="1 9">Cytoplasm</location>
    </subcellularLocation>
</comment>
<dbReference type="KEGG" id="ast:Asulf_01629"/>
<comment type="similarity">
    <text evidence="2 9">Belongs to the methyltransferase superfamily. L-isoaspartyl/D-aspartyl protein methyltransferase family.</text>
</comment>
<dbReference type="GO" id="GO:0030091">
    <property type="term" value="P:protein repair"/>
    <property type="evidence" value="ECO:0007669"/>
    <property type="project" value="UniProtKB-UniRule"/>
</dbReference>
<dbReference type="NCBIfam" id="NF001453">
    <property type="entry name" value="PRK00312.1"/>
    <property type="match status" value="1"/>
</dbReference>
<name>N0BDB0_9EURY</name>
<dbReference type="HAMAP" id="MF_00090">
    <property type="entry name" value="PIMT"/>
    <property type="match status" value="1"/>
</dbReference>
<keyword evidence="4 9" id="KW-0489">Methyltransferase</keyword>
<dbReference type="SUPFAM" id="SSF53335">
    <property type="entry name" value="S-adenosyl-L-methionine-dependent methyltransferases"/>
    <property type="match status" value="1"/>
</dbReference>
<feature type="active site" evidence="9">
    <location>
        <position position="62"/>
    </location>
</feature>
<dbReference type="NCBIfam" id="TIGR00080">
    <property type="entry name" value="pimt"/>
    <property type="match status" value="1"/>
</dbReference>